<gene>
    <name evidence="1" type="ORF">BpHYR1_020420</name>
</gene>
<accession>A0A3M7PH89</accession>
<organism evidence="1 2">
    <name type="scientific">Brachionus plicatilis</name>
    <name type="common">Marine rotifer</name>
    <name type="synonym">Brachionus muelleri</name>
    <dbReference type="NCBI Taxonomy" id="10195"/>
    <lineage>
        <taxon>Eukaryota</taxon>
        <taxon>Metazoa</taxon>
        <taxon>Spiralia</taxon>
        <taxon>Gnathifera</taxon>
        <taxon>Rotifera</taxon>
        <taxon>Eurotatoria</taxon>
        <taxon>Monogononta</taxon>
        <taxon>Pseudotrocha</taxon>
        <taxon>Ploima</taxon>
        <taxon>Brachionidae</taxon>
        <taxon>Brachionus</taxon>
    </lineage>
</organism>
<name>A0A3M7PH89_BRAPC</name>
<comment type="caution">
    <text evidence="1">The sequence shown here is derived from an EMBL/GenBank/DDBJ whole genome shotgun (WGS) entry which is preliminary data.</text>
</comment>
<proteinExistence type="predicted"/>
<dbReference type="AlphaFoldDB" id="A0A3M7PH89"/>
<dbReference type="Proteomes" id="UP000276133">
    <property type="component" value="Unassembled WGS sequence"/>
</dbReference>
<reference evidence="1 2" key="1">
    <citation type="journal article" date="2018" name="Sci. Rep.">
        <title>Genomic signatures of local adaptation to the degree of environmental predictability in rotifers.</title>
        <authorList>
            <person name="Franch-Gras L."/>
            <person name="Hahn C."/>
            <person name="Garcia-Roger E.M."/>
            <person name="Carmona M.J."/>
            <person name="Serra M."/>
            <person name="Gomez A."/>
        </authorList>
    </citation>
    <scope>NUCLEOTIDE SEQUENCE [LARGE SCALE GENOMIC DNA]</scope>
    <source>
        <strain evidence="1">HYR1</strain>
    </source>
</reference>
<sequence length="66" mass="7661">MNLIYSANFTKIYINILWSPKNTQKDLKKIADYCYKVWSAHNSAGVGLQTQKRLFFFEKGGLLSEK</sequence>
<evidence type="ECO:0000313" key="2">
    <source>
        <dbReference type="Proteomes" id="UP000276133"/>
    </source>
</evidence>
<dbReference type="EMBL" id="REGN01010818">
    <property type="protein sequence ID" value="RMZ98373.1"/>
    <property type="molecule type" value="Genomic_DNA"/>
</dbReference>
<keyword evidence="2" id="KW-1185">Reference proteome</keyword>
<protein>
    <submittedName>
        <fullName evidence="1">Uncharacterized protein</fullName>
    </submittedName>
</protein>
<evidence type="ECO:0000313" key="1">
    <source>
        <dbReference type="EMBL" id="RMZ98373.1"/>
    </source>
</evidence>